<gene>
    <name evidence="2" type="ORF">FZ942_35120</name>
</gene>
<dbReference type="OrthoDB" id="9787760at2"/>
<dbReference type="InterPro" id="IPR011990">
    <property type="entry name" value="TPR-like_helical_dom_sf"/>
</dbReference>
<dbReference type="SUPFAM" id="SSF52540">
    <property type="entry name" value="P-loop containing nucleoside triphosphate hydrolases"/>
    <property type="match status" value="1"/>
</dbReference>
<feature type="domain" description="TIR" evidence="1">
    <location>
        <begin position="1"/>
        <end position="141"/>
    </location>
</feature>
<dbReference type="Proteomes" id="UP000324927">
    <property type="component" value="Unassembled WGS sequence"/>
</dbReference>
<dbReference type="SUPFAM" id="SSF48452">
    <property type="entry name" value="TPR-like"/>
    <property type="match status" value="2"/>
</dbReference>
<evidence type="ECO:0000259" key="1">
    <source>
        <dbReference type="PROSITE" id="PS50104"/>
    </source>
</evidence>
<organism evidence="2 3">
    <name type="scientific">Azospirillum lipoferum</name>
    <dbReference type="NCBI Taxonomy" id="193"/>
    <lineage>
        <taxon>Bacteria</taxon>
        <taxon>Pseudomonadati</taxon>
        <taxon>Pseudomonadota</taxon>
        <taxon>Alphaproteobacteria</taxon>
        <taxon>Rhodospirillales</taxon>
        <taxon>Azospirillaceae</taxon>
        <taxon>Azospirillum</taxon>
    </lineage>
</organism>
<evidence type="ECO:0000313" key="3">
    <source>
        <dbReference type="Proteomes" id="UP000324927"/>
    </source>
</evidence>
<keyword evidence="3" id="KW-1185">Reference proteome</keyword>
<dbReference type="PANTHER" id="PTHR46082:SF6">
    <property type="entry name" value="AAA+ ATPASE DOMAIN-CONTAINING PROTEIN-RELATED"/>
    <property type="match status" value="1"/>
</dbReference>
<dbReference type="Gene3D" id="3.40.50.10140">
    <property type="entry name" value="Toll/interleukin-1 receptor homology (TIR) domain"/>
    <property type="match status" value="1"/>
</dbReference>
<dbReference type="SUPFAM" id="SSF52200">
    <property type="entry name" value="Toll/Interleukin receptor TIR domain"/>
    <property type="match status" value="1"/>
</dbReference>
<dbReference type="GO" id="GO:0043531">
    <property type="term" value="F:ADP binding"/>
    <property type="evidence" value="ECO:0007669"/>
    <property type="project" value="InterPro"/>
</dbReference>
<dbReference type="EMBL" id="VTTN01000035">
    <property type="protein sequence ID" value="KAA0585923.1"/>
    <property type="molecule type" value="Genomic_DNA"/>
</dbReference>
<dbReference type="InterPro" id="IPR053137">
    <property type="entry name" value="NLR-like"/>
</dbReference>
<dbReference type="Pfam" id="PF13676">
    <property type="entry name" value="TIR_2"/>
    <property type="match status" value="1"/>
</dbReference>
<dbReference type="PROSITE" id="PS50104">
    <property type="entry name" value="TIR"/>
    <property type="match status" value="1"/>
</dbReference>
<dbReference type="Gene3D" id="3.40.50.300">
    <property type="entry name" value="P-loop containing nucleotide triphosphate hydrolases"/>
    <property type="match status" value="1"/>
</dbReference>
<dbReference type="InterPro" id="IPR027417">
    <property type="entry name" value="P-loop_NTPase"/>
</dbReference>
<dbReference type="GO" id="GO:0007165">
    <property type="term" value="P:signal transduction"/>
    <property type="evidence" value="ECO:0007669"/>
    <property type="project" value="InterPro"/>
</dbReference>
<dbReference type="InterPro" id="IPR000157">
    <property type="entry name" value="TIR_dom"/>
</dbReference>
<comment type="caution">
    <text evidence="2">The sequence shown here is derived from an EMBL/GenBank/DDBJ whole genome shotgun (WGS) entry which is preliminary data.</text>
</comment>
<dbReference type="SMART" id="SM00255">
    <property type="entry name" value="TIR"/>
    <property type="match status" value="1"/>
</dbReference>
<proteinExistence type="predicted"/>
<dbReference type="Pfam" id="PF13424">
    <property type="entry name" value="TPR_12"/>
    <property type="match status" value="2"/>
</dbReference>
<evidence type="ECO:0000313" key="2">
    <source>
        <dbReference type="EMBL" id="KAA0585923.1"/>
    </source>
</evidence>
<accession>A0A5A9FUE6</accession>
<dbReference type="RefSeq" id="WP_149235670.1">
    <property type="nucleotide sequence ID" value="NZ_JALJXJ010000025.1"/>
</dbReference>
<reference evidence="2 3" key="1">
    <citation type="submission" date="2019-08" db="EMBL/GenBank/DDBJ databases">
        <authorList>
            <person name="Grouzdev D."/>
            <person name="Tikhonova E."/>
            <person name="Kravchenko I."/>
        </authorList>
    </citation>
    <scope>NUCLEOTIDE SEQUENCE [LARGE SCALE GENOMIC DNA]</scope>
    <source>
        <strain evidence="2 3">59b</strain>
    </source>
</reference>
<sequence>MYDLFISYPRADVALVRPLVEELGRLGLSAWVDEREIGDADAITRSIVEGLGQARMLVAWYSRAYTRSRPCQWELTAAYLAAQHEGGDLSRRILVINPEPGADHIQPVELRDRLYLEGGAGTADAAADLARRIAKRLDRAATTWIGDIRPLQAPSWLAGQRRIGSNRFVGRVPDLWSVHSGLTAAAVTVVTGAGAGGDLVQVQGMGGIGKSMLAEEYALRFGAAYPAGIVWLSAARTGAVVPDGCETEAEGGRHLFDLARRFGLPVQGMEPAAVAAQVSRHLEALGKPYLWIVDDLPSDANADLLAHWTAPSTNGRTLVTTRGTRLDGCGKIHRLDVLPQEDAVRLLTSRQPPRDEAERRMAAEIVTELGRHALAVDVAGAALRVISYADFLKDLRTPSADALALAAELAGELPNGHHPGIAVTLRQSIGRLRPEGVLVLQLASLLAPDPIPTRYIVDVLAEHAGDETAGRRAALLGTQAAEAEALLDRLGPEEVMVHILTARTMRRHAAAPEALRAAAVRVMNRVMRDAADIRKHAALEPLIEHVRLLTESVEDAETAALLTSLDRYESEREVYSLAGTIWRRELEASQSLHGDEHPNTLTSMNNLAATLWNQGDLAGARELQEEVLAVRRRVFGGEHPDTLTAMNNLASTLWSQGDLAGARELQEQVLTVRRRALGEERPDTLTSMNNLAETLRSQGDLAGARELQEEVLAVSRRVLGDEHPNTLTSMNNLASTLWSQGDLAGARVLEKQVLAVRRRVLGEEHPEALTSMNNLARTLLKQGDSSGARVLFEQALPIAQRKLGNDHPITRALRNGLDFVTSLPR</sequence>
<dbReference type="Pfam" id="PF13374">
    <property type="entry name" value="TPR_10"/>
    <property type="match status" value="1"/>
</dbReference>
<name>A0A5A9FUE6_AZOLI</name>
<dbReference type="AlphaFoldDB" id="A0A5A9FUE6"/>
<protein>
    <submittedName>
        <fullName evidence="2">Tetratricopeptide repeat protein</fullName>
    </submittedName>
</protein>
<dbReference type="InterPro" id="IPR035897">
    <property type="entry name" value="Toll_tir_struct_dom_sf"/>
</dbReference>
<dbReference type="Gene3D" id="1.25.40.10">
    <property type="entry name" value="Tetratricopeptide repeat domain"/>
    <property type="match status" value="2"/>
</dbReference>
<dbReference type="PANTHER" id="PTHR46082">
    <property type="entry name" value="ATP/GTP-BINDING PROTEIN-RELATED"/>
    <property type="match status" value="1"/>
</dbReference>